<dbReference type="PANTHER" id="PTHR11215">
    <property type="entry name" value="METAL DEPENDENT HYDROLASE - RELATED"/>
    <property type="match status" value="1"/>
</dbReference>
<comment type="caution">
    <text evidence="2">The sequence shown here is derived from an EMBL/GenBank/DDBJ whole genome shotgun (WGS) entry which is preliminary data.</text>
</comment>
<accession>A0A2J0JHZ0</accession>
<comment type="similarity">
    <text evidence="1">Belongs to the MYG1 family.</text>
</comment>
<dbReference type="Proteomes" id="UP000228613">
    <property type="component" value="Unassembled WGS sequence"/>
</dbReference>
<dbReference type="EMBL" id="PFCP01000039">
    <property type="protein sequence ID" value="PIR68906.1"/>
    <property type="molecule type" value="Genomic_DNA"/>
</dbReference>
<keyword evidence="2" id="KW-0378">Hydrolase</keyword>
<dbReference type="PANTHER" id="PTHR11215:SF1">
    <property type="entry name" value="MYG1 EXONUCLEASE"/>
    <property type="match status" value="1"/>
</dbReference>
<evidence type="ECO:0000313" key="3">
    <source>
        <dbReference type="Proteomes" id="UP000228613"/>
    </source>
</evidence>
<dbReference type="GO" id="GO:0016787">
    <property type="term" value="F:hydrolase activity"/>
    <property type="evidence" value="ECO:0007669"/>
    <property type="project" value="UniProtKB-KW"/>
</dbReference>
<reference evidence="3" key="1">
    <citation type="submission" date="2017-09" db="EMBL/GenBank/DDBJ databases">
        <title>Depth-based differentiation of microbial function through sediment-hosted aquifers and enrichment of novel symbionts in the deep terrestrial subsurface.</title>
        <authorList>
            <person name="Probst A.J."/>
            <person name="Ladd B."/>
            <person name="Jarett J.K."/>
            <person name="Geller-Mcgrath D.E."/>
            <person name="Sieber C.M.K."/>
            <person name="Emerson J.B."/>
            <person name="Anantharaman K."/>
            <person name="Thomas B.C."/>
            <person name="Malmstrom R."/>
            <person name="Stieglmeier M."/>
            <person name="Klingl A."/>
            <person name="Woyke T."/>
            <person name="Ryan C.M."/>
            <person name="Banfield J.F."/>
        </authorList>
    </citation>
    <scope>NUCLEOTIDE SEQUENCE [LARGE SCALE GENOMIC DNA]</scope>
</reference>
<protein>
    <submittedName>
        <fullName evidence="2">Metal-dependent hydrolase</fullName>
    </submittedName>
</protein>
<dbReference type="InterPro" id="IPR003226">
    <property type="entry name" value="MYG1_exonuclease"/>
</dbReference>
<name>A0A2J0JHZ0_9BACT</name>
<dbReference type="AlphaFoldDB" id="A0A2J0JHZ0"/>
<proteinExistence type="inferred from homology"/>
<evidence type="ECO:0000313" key="2">
    <source>
        <dbReference type="EMBL" id="PIR68906.1"/>
    </source>
</evidence>
<dbReference type="GO" id="GO:0005737">
    <property type="term" value="C:cytoplasm"/>
    <property type="evidence" value="ECO:0007669"/>
    <property type="project" value="TreeGrafter"/>
</dbReference>
<sequence length="309" mass="36177">MNILKMELMEMEMNKIKLITHNGSFHSDDIFATATLSLLLEKRGESFEIIRTRDEEIIKNGDYIFDVGGVYNEEKNRFDHHQKDFQEKRENGIMYSSFGLVWKKYSEELVGSKKVAEIVEEHLVAPIDAYDNGFDLVQNKYNISPFFIQHFFLTMRPTWREINLSNYEMFLKSVEIAKIVLSREIIQINDAIEAEEAITLIYKNTVDKRIIILNKNYPFEDILNNFSEPFFVVYPRTSDNFWGVKAMREDPKTFRNRKDFPKKWAGLINEELQKITSVEDAVFCHRALFMAVAKTKEGAIKLAELALLV</sequence>
<gene>
    <name evidence="2" type="ORF">COU48_01450</name>
</gene>
<evidence type="ECO:0000256" key="1">
    <source>
        <dbReference type="ARBA" id="ARBA00010105"/>
    </source>
</evidence>
<organism evidence="2 3">
    <name type="scientific">Candidatus Nomurabacteria bacterium CG10_big_fil_rev_8_21_14_0_10_03_31_7</name>
    <dbReference type="NCBI Taxonomy" id="1974730"/>
    <lineage>
        <taxon>Bacteria</taxon>
        <taxon>Candidatus Nomuraibacteriota</taxon>
    </lineage>
</organism>
<dbReference type="Pfam" id="PF03690">
    <property type="entry name" value="MYG1_exonuc"/>
    <property type="match status" value="1"/>
</dbReference>